<proteinExistence type="predicted"/>
<evidence type="ECO:0000313" key="2">
    <source>
        <dbReference type="EMBL" id="EOA15212.1"/>
    </source>
</evidence>
<evidence type="ECO:0008006" key="4">
    <source>
        <dbReference type="Google" id="ProtNLM"/>
    </source>
</evidence>
<protein>
    <recommendedName>
        <fullName evidence="4">Embryo surrounding factor 1 brassicaceae domain-containing protein</fullName>
    </recommendedName>
</protein>
<keyword evidence="1" id="KW-0732">Signal</keyword>
<dbReference type="AlphaFoldDB" id="R0F0T1"/>
<dbReference type="Proteomes" id="UP000029121">
    <property type="component" value="Unassembled WGS sequence"/>
</dbReference>
<keyword evidence="3" id="KW-1185">Reference proteome</keyword>
<accession>R0F0T1</accession>
<evidence type="ECO:0000256" key="1">
    <source>
        <dbReference type="SAM" id="SignalP"/>
    </source>
</evidence>
<feature type="chain" id="PRO_5004349706" description="Embryo surrounding factor 1 brassicaceae domain-containing protein" evidence="1">
    <location>
        <begin position="23"/>
        <end position="83"/>
    </location>
</feature>
<gene>
    <name evidence="2" type="ORF">CARUB_v10028603mg</name>
</gene>
<reference evidence="3" key="1">
    <citation type="journal article" date="2013" name="Nat. Genet.">
        <title>The Capsella rubella genome and the genomic consequences of rapid mating system evolution.</title>
        <authorList>
            <person name="Slotte T."/>
            <person name="Hazzouri K.M."/>
            <person name="Agren J.A."/>
            <person name="Koenig D."/>
            <person name="Maumus F."/>
            <person name="Guo Y.L."/>
            <person name="Steige K."/>
            <person name="Platts A.E."/>
            <person name="Escobar J.S."/>
            <person name="Newman L.K."/>
            <person name="Wang W."/>
            <person name="Mandakova T."/>
            <person name="Vello E."/>
            <person name="Smith L.M."/>
            <person name="Henz S.R."/>
            <person name="Steffen J."/>
            <person name="Takuno S."/>
            <person name="Brandvain Y."/>
            <person name="Coop G."/>
            <person name="Andolfatto P."/>
            <person name="Hu T.T."/>
            <person name="Blanchette M."/>
            <person name="Clark R.M."/>
            <person name="Quesneville H."/>
            <person name="Nordborg M."/>
            <person name="Gaut B.S."/>
            <person name="Lysak M.A."/>
            <person name="Jenkins J."/>
            <person name="Grimwood J."/>
            <person name="Chapman J."/>
            <person name="Prochnik S."/>
            <person name="Shu S."/>
            <person name="Rokhsar D."/>
            <person name="Schmutz J."/>
            <person name="Weigel D."/>
            <person name="Wright S.I."/>
        </authorList>
    </citation>
    <scope>NUCLEOTIDE SEQUENCE [LARGE SCALE GENOMIC DNA]</scope>
    <source>
        <strain evidence="3">cv. Monte Gargano</strain>
    </source>
</reference>
<dbReference type="EMBL" id="KB870812">
    <property type="protein sequence ID" value="EOA15212.1"/>
    <property type="molecule type" value="Genomic_DNA"/>
</dbReference>
<organism evidence="2 3">
    <name type="scientific">Capsella rubella</name>
    <dbReference type="NCBI Taxonomy" id="81985"/>
    <lineage>
        <taxon>Eukaryota</taxon>
        <taxon>Viridiplantae</taxon>
        <taxon>Streptophyta</taxon>
        <taxon>Embryophyta</taxon>
        <taxon>Tracheophyta</taxon>
        <taxon>Spermatophyta</taxon>
        <taxon>Magnoliopsida</taxon>
        <taxon>eudicotyledons</taxon>
        <taxon>Gunneridae</taxon>
        <taxon>Pentapetalae</taxon>
        <taxon>rosids</taxon>
        <taxon>malvids</taxon>
        <taxon>Brassicales</taxon>
        <taxon>Brassicaceae</taxon>
        <taxon>Camelineae</taxon>
        <taxon>Capsella</taxon>
    </lineage>
</organism>
<name>R0F0T1_9BRAS</name>
<evidence type="ECO:0000313" key="3">
    <source>
        <dbReference type="Proteomes" id="UP000029121"/>
    </source>
</evidence>
<feature type="signal peptide" evidence="1">
    <location>
        <begin position="1"/>
        <end position="22"/>
    </location>
</feature>
<sequence length="83" mass="9250">MSSSHFAILCLFMISLVPLHECSEAGLQLDPASCLRVLCAKHKNQKWCFCCAGKPKTCYLNKRECTAVCKYVPPRKLLPSSMA</sequence>
<dbReference type="STRING" id="81985.R0F0T1"/>